<dbReference type="Proteomes" id="UP000054144">
    <property type="component" value="Unassembled WGS sequence"/>
</dbReference>
<evidence type="ECO:0000256" key="4">
    <source>
        <dbReference type="ARBA" id="ARBA00004659"/>
    </source>
</evidence>
<dbReference type="GO" id="GO:0005737">
    <property type="term" value="C:cytoplasm"/>
    <property type="evidence" value="ECO:0007669"/>
    <property type="project" value="UniProtKB-SubCell"/>
</dbReference>
<keyword evidence="10 13" id="KW-0808">Transferase</keyword>
<dbReference type="FunFam" id="3.40.50.2020:FF:000004">
    <property type="entry name" value="Adenine phosphoribosyltransferase"/>
    <property type="match status" value="1"/>
</dbReference>
<accession>A0A0D7ALC9</accession>
<comment type="subunit">
    <text evidence="6">Homodimer.</text>
</comment>
<dbReference type="GO" id="GO:0044209">
    <property type="term" value="P:AMP salvage"/>
    <property type="evidence" value="ECO:0007669"/>
    <property type="project" value="UniProtKB-UniPathway"/>
</dbReference>
<dbReference type="GO" id="GO:0006168">
    <property type="term" value="P:adenine salvage"/>
    <property type="evidence" value="ECO:0007669"/>
    <property type="project" value="InterPro"/>
</dbReference>
<feature type="domain" description="Phosphoribosyltransferase" evidence="12">
    <location>
        <begin position="55"/>
        <end position="160"/>
    </location>
</feature>
<proteinExistence type="inferred from homology"/>
<evidence type="ECO:0000256" key="10">
    <source>
        <dbReference type="ARBA" id="ARBA00022679"/>
    </source>
</evidence>
<evidence type="ECO:0000256" key="6">
    <source>
        <dbReference type="ARBA" id="ARBA00011738"/>
    </source>
</evidence>
<dbReference type="HAMAP" id="MF_00004">
    <property type="entry name" value="Aden_phosphoribosyltr"/>
    <property type="match status" value="1"/>
</dbReference>
<keyword evidence="11" id="KW-0660">Purine salvage</keyword>
<dbReference type="GO" id="GO:0003999">
    <property type="term" value="F:adenine phosphoribosyltransferase activity"/>
    <property type="evidence" value="ECO:0007669"/>
    <property type="project" value="UniProtKB-EC"/>
</dbReference>
<dbReference type="UniPathway" id="UPA00588">
    <property type="reaction ID" value="UER00646"/>
</dbReference>
<dbReference type="SUPFAM" id="SSF53271">
    <property type="entry name" value="PRTase-like"/>
    <property type="match status" value="1"/>
</dbReference>
<reference evidence="13 14" key="1">
    <citation type="journal article" date="2015" name="Fungal Genet. Biol.">
        <title>Evolution of novel wood decay mechanisms in Agaricales revealed by the genome sequences of Fistulina hepatica and Cylindrobasidium torrendii.</title>
        <authorList>
            <person name="Floudas D."/>
            <person name="Held B.W."/>
            <person name="Riley R."/>
            <person name="Nagy L.G."/>
            <person name="Koehler G."/>
            <person name="Ransdell A.S."/>
            <person name="Younus H."/>
            <person name="Chow J."/>
            <person name="Chiniquy J."/>
            <person name="Lipzen A."/>
            <person name="Tritt A."/>
            <person name="Sun H."/>
            <person name="Haridas S."/>
            <person name="LaButti K."/>
            <person name="Ohm R.A."/>
            <person name="Kues U."/>
            <person name="Blanchette R.A."/>
            <person name="Grigoriev I.V."/>
            <person name="Minto R.E."/>
            <person name="Hibbett D.S."/>
        </authorList>
    </citation>
    <scope>NUCLEOTIDE SEQUENCE [LARGE SCALE GENOMIC DNA]</scope>
    <source>
        <strain evidence="13 14">ATCC 64428</strain>
    </source>
</reference>
<dbReference type="NCBIfam" id="NF002634">
    <property type="entry name" value="PRK02304.1-3"/>
    <property type="match status" value="1"/>
</dbReference>
<dbReference type="PANTHER" id="PTHR32315">
    <property type="entry name" value="ADENINE PHOSPHORIBOSYLTRANSFERASE"/>
    <property type="match status" value="1"/>
</dbReference>
<dbReference type="GO" id="GO:0016208">
    <property type="term" value="F:AMP binding"/>
    <property type="evidence" value="ECO:0007669"/>
    <property type="project" value="TreeGrafter"/>
</dbReference>
<dbReference type="PANTHER" id="PTHR32315:SF3">
    <property type="entry name" value="ADENINE PHOSPHORIBOSYLTRANSFERASE"/>
    <property type="match status" value="1"/>
</dbReference>
<keyword evidence="14" id="KW-1185">Reference proteome</keyword>
<evidence type="ECO:0000259" key="12">
    <source>
        <dbReference type="Pfam" id="PF00156"/>
    </source>
</evidence>
<sequence length="183" mass="20098">MSDIEFLKSHLTYYPDFPKKGIVFVDIFPILRDPLAFEALITNFVYHITSSTLSKTPNKKIDVVVGLDARGFLIGPIIAQRLSAAFVPVRKPGKLPGKCVSAKYEKEYGTDTFEMQADAIKPGQTVIVIDDLIATGGSAMATGDLVSQLGGELIEFLFLIELSFLKGRDRLPAPTYSILQLDD</sequence>
<comment type="catalytic activity">
    <reaction evidence="1">
        <text>AMP + diphosphate = 5-phospho-alpha-D-ribose 1-diphosphate + adenine</text>
        <dbReference type="Rhea" id="RHEA:16609"/>
        <dbReference type="ChEBI" id="CHEBI:16708"/>
        <dbReference type="ChEBI" id="CHEBI:33019"/>
        <dbReference type="ChEBI" id="CHEBI:58017"/>
        <dbReference type="ChEBI" id="CHEBI:456215"/>
        <dbReference type="EC" id="2.4.2.7"/>
    </reaction>
</comment>
<evidence type="ECO:0000256" key="11">
    <source>
        <dbReference type="ARBA" id="ARBA00022726"/>
    </source>
</evidence>
<comment type="function">
    <text evidence="2">Catalyzes a salvage reaction resulting in the formation of AMP, that is energically less costly than de novo synthesis.</text>
</comment>
<dbReference type="EC" id="2.4.2.7" evidence="7"/>
<evidence type="ECO:0000256" key="3">
    <source>
        <dbReference type="ARBA" id="ARBA00004496"/>
    </source>
</evidence>
<keyword evidence="9 13" id="KW-0328">Glycosyltransferase</keyword>
<evidence type="ECO:0000256" key="9">
    <source>
        <dbReference type="ARBA" id="ARBA00022676"/>
    </source>
</evidence>
<evidence type="ECO:0000256" key="7">
    <source>
        <dbReference type="ARBA" id="ARBA00011893"/>
    </source>
</evidence>
<evidence type="ECO:0000256" key="2">
    <source>
        <dbReference type="ARBA" id="ARBA00003968"/>
    </source>
</evidence>
<dbReference type="InterPro" id="IPR005764">
    <property type="entry name" value="Ade_phspho_trans"/>
</dbReference>
<dbReference type="InterPro" id="IPR029057">
    <property type="entry name" value="PRTase-like"/>
</dbReference>
<evidence type="ECO:0000313" key="13">
    <source>
        <dbReference type="EMBL" id="KIY51588.1"/>
    </source>
</evidence>
<dbReference type="EMBL" id="KN881649">
    <property type="protein sequence ID" value="KIY51588.1"/>
    <property type="molecule type" value="Genomic_DNA"/>
</dbReference>
<dbReference type="NCBIfam" id="NF002636">
    <property type="entry name" value="PRK02304.1-5"/>
    <property type="match status" value="1"/>
</dbReference>
<evidence type="ECO:0000256" key="1">
    <source>
        <dbReference type="ARBA" id="ARBA00000868"/>
    </source>
</evidence>
<evidence type="ECO:0000256" key="8">
    <source>
        <dbReference type="ARBA" id="ARBA00022490"/>
    </source>
</evidence>
<keyword evidence="8" id="KW-0963">Cytoplasm</keyword>
<name>A0A0D7ALC9_9AGAR</name>
<comment type="subcellular location">
    <subcellularLocation>
        <location evidence="3">Cytoplasm</location>
    </subcellularLocation>
</comment>
<dbReference type="CDD" id="cd06223">
    <property type="entry name" value="PRTases_typeI"/>
    <property type="match status" value="1"/>
</dbReference>
<dbReference type="NCBIfam" id="TIGR01090">
    <property type="entry name" value="apt"/>
    <property type="match status" value="1"/>
</dbReference>
<dbReference type="InterPro" id="IPR000836">
    <property type="entry name" value="PRTase_dom"/>
</dbReference>
<organism evidence="13 14">
    <name type="scientific">Fistulina hepatica ATCC 64428</name>
    <dbReference type="NCBI Taxonomy" id="1128425"/>
    <lineage>
        <taxon>Eukaryota</taxon>
        <taxon>Fungi</taxon>
        <taxon>Dikarya</taxon>
        <taxon>Basidiomycota</taxon>
        <taxon>Agaricomycotina</taxon>
        <taxon>Agaricomycetes</taxon>
        <taxon>Agaricomycetidae</taxon>
        <taxon>Agaricales</taxon>
        <taxon>Fistulinaceae</taxon>
        <taxon>Fistulina</taxon>
    </lineage>
</organism>
<dbReference type="Gene3D" id="3.40.50.2020">
    <property type="match status" value="1"/>
</dbReference>
<comment type="similarity">
    <text evidence="5">Belongs to the purine/pyrimidine phosphoribosyltransferase family.</text>
</comment>
<dbReference type="GO" id="GO:0006166">
    <property type="term" value="P:purine ribonucleoside salvage"/>
    <property type="evidence" value="ECO:0007669"/>
    <property type="project" value="UniProtKB-KW"/>
</dbReference>
<evidence type="ECO:0000313" key="14">
    <source>
        <dbReference type="Proteomes" id="UP000054144"/>
    </source>
</evidence>
<protein>
    <recommendedName>
        <fullName evidence="7">adenine phosphoribosyltransferase</fullName>
        <ecNumber evidence="7">2.4.2.7</ecNumber>
    </recommendedName>
</protein>
<evidence type="ECO:0000256" key="5">
    <source>
        <dbReference type="ARBA" id="ARBA00008391"/>
    </source>
</evidence>
<dbReference type="GO" id="GO:0002055">
    <property type="term" value="F:adenine binding"/>
    <property type="evidence" value="ECO:0007669"/>
    <property type="project" value="TreeGrafter"/>
</dbReference>
<dbReference type="AlphaFoldDB" id="A0A0D7ALC9"/>
<dbReference type="Pfam" id="PF00156">
    <property type="entry name" value="Pribosyltran"/>
    <property type="match status" value="1"/>
</dbReference>
<dbReference type="OrthoDB" id="363185at2759"/>
<dbReference type="InterPro" id="IPR050054">
    <property type="entry name" value="UPRTase/APRTase"/>
</dbReference>
<gene>
    <name evidence="13" type="ORF">FISHEDRAFT_64128</name>
</gene>
<comment type="pathway">
    <text evidence="4">Purine metabolism; AMP biosynthesis via salvage pathway; AMP from adenine: step 1/1.</text>
</comment>